<reference evidence="1" key="1">
    <citation type="submission" date="2022-04" db="EMBL/GenBank/DDBJ databases">
        <title>Jade perch genome.</title>
        <authorList>
            <person name="Chao B."/>
        </authorList>
    </citation>
    <scope>NUCLEOTIDE SEQUENCE</scope>
    <source>
        <strain evidence="1">CB-2022</strain>
    </source>
</reference>
<evidence type="ECO:0000313" key="1">
    <source>
        <dbReference type="EMBL" id="KAI3369425.1"/>
    </source>
</evidence>
<gene>
    <name evidence="1" type="ORF">L3Q82_007649</name>
</gene>
<organism evidence="1 2">
    <name type="scientific">Scortum barcoo</name>
    <name type="common">barcoo grunter</name>
    <dbReference type="NCBI Taxonomy" id="214431"/>
    <lineage>
        <taxon>Eukaryota</taxon>
        <taxon>Metazoa</taxon>
        <taxon>Chordata</taxon>
        <taxon>Craniata</taxon>
        <taxon>Vertebrata</taxon>
        <taxon>Euteleostomi</taxon>
        <taxon>Actinopterygii</taxon>
        <taxon>Neopterygii</taxon>
        <taxon>Teleostei</taxon>
        <taxon>Neoteleostei</taxon>
        <taxon>Acanthomorphata</taxon>
        <taxon>Eupercaria</taxon>
        <taxon>Centrarchiformes</taxon>
        <taxon>Terapontoidei</taxon>
        <taxon>Terapontidae</taxon>
        <taxon>Scortum</taxon>
    </lineage>
</organism>
<dbReference type="Proteomes" id="UP000831701">
    <property type="component" value="Chromosome 7"/>
</dbReference>
<dbReference type="EMBL" id="CM041537">
    <property type="protein sequence ID" value="KAI3369425.1"/>
    <property type="molecule type" value="Genomic_DNA"/>
</dbReference>
<keyword evidence="2" id="KW-1185">Reference proteome</keyword>
<evidence type="ECO:0000313" key="2">
    <source>
        <dbReference type="Proteomes" id="UP000831701"/>
    </source>
</evidence>
<protein>
    <submittedName>
        <fullName evidence="1">Uncharacterized protein</fullName>
    </submittedName>
</protein>
<name>A0ACB8WN25_9TELE</name>
<comment type="caution">
    <text evidence="1">The sequence shown here is derived from an EMBL/GenBank/DDBJ whole genome shotgun (WGS) entry which is preliminary data.</text>
</comment>
<accession>A0ACB8WN25</accession>
<sequence length="757" mass="84658">MADKTGPMIASVPNHSVTDLTTVPLEPDPTVPANVGVVTSSQSQIKDLFGLFCMVTLNLIALLANTGVMVAIARAPHLKRFAFVCHLCAVDLLCAILLMPLGIISSSPFFGTVVFTVLECQVYIFLNVFLICLSILTVTAISVERYFYIVHPMRYEVKMTINLAIGVMLLIWVKSVLLASVTLLGWPAYGPQSSIAAAHCSLHASHSRLRSVFAVLFSVACFLVPAVVIFAVYCAVYKVARSAALQQVPAVQTWANASPAKNRSDSINSQTTMITTTCTLPQRLSPERAFSGGKAALTLVFIVGQFLVCWLPYFIFHLQMSLTGSMQSPGDLEEAVTWLAYSSFAVNPFFYGLLNRQIREELVKFRRCCLTHPAEFGASSHEGSLQENFLQFIQRTNSCPRNTMDQRASRNFHQTVRYVLSAKRLVKIFFQNVNDVSICIRYWSQTAACLWNSGGPSSYYALLVLHISSDMTTAVSQAETQLNLVEMEDQRLEDERPAGEPMEVKVDVESEDLNPTLSDTRPLIHDRDPKRINKCLKVTFEDVIAEPPSVRSFDKVWLWSHALFEVSRLWCYRLISLLLAVPVSLAAGLVFAVLSCLHIWTCSPTMADQYQYNTNEEKIVKDSHTKEIDLINRDPKQINEDVVKVEFEDVIAEPDGTHSLDGVWKLSYTTFTVSKYWCYRILSAVFGIPVALLWGFLFACISFCHIWAVVPCIKSCLIESQCISRIYSLCIQTFCDPFFEALGKIFSSVRVALRKEV</sequence>
<proteinExistence type="predicted"/>